<reference evidence="2" key="1">
    <citation type="submission" date="2016-11" db="UniProtKB">
        <authorList>
            <consortium name="WormBaseParasite"/>
        </authorList>
    </citation>
    <scope>IDENTIFICATION</scope>
</reference>
<name>A0A1I8ADT3_9BILA</name>
<organism evidence="1 2">
    <name type="scientific">Steinernema glaseri</name>
    <dbReference type="NCBI Taxonomy" id="37863"/>
    <lineage>
        <taxon>Eukaryota</taxon>
        <taxon>Metazoa</taxon>
        <taxon>Ecdysozoa</taxon>
        <taxon>Nematoda</taxon>
        <taxon>Chromadorea</taxon>
        <taxon>Rhabditida</taxon>
        <taxon>Tylenchina</taxon>
        <taxon>Panagrolaimomorpha</taxon>
        <taxon>Strongyloidoidea</taxon>
        <taxon>Steinernematidae</taxon>
        <taxon>Steinernema</taxon>
    </lineage>
</organism>
<protein>
    <submittedName>
        <fullName evidence="2">Uncharacterized protein</fullName>
    </submittedName>
</protein>
<accession>A0A1I8ADT3</accession>
<sequence>MSIFRRRNHACLIQLDAFVARPSSREERVFMNRFTTSFTVVEVQSAAISTNPRRDSSVDTGAAFGSRVLVTCFLGTGHLEK</sequence>
<keyword evidence="1" id="KW-1185">Reference proteome</keyword>
<evidence type="ECO:0000313" key="1">
    <source>
        <dbReference type="Proteomes" id="UP000095287"/>
    </source>
</evidence>
<dbReference type="Proteomes" id="UP000095287">
    <property type="component" value="Unplaced"/>
</dbReference>
<proteinExistence type="predicted"/>
<evidence type="ECO:0000313" key="2">
    <source>
        <dbReference type="WBParaSite" id="L893_g4419.t1"/>
    </source>
</evidence>
<dbReference type="AlphaFoldDB" id="A0A1I8ADT3"/>
<dbReference type="WBParaSite" id="L893_g4419.t1">
    <property type="protein sequence ID" value="L893_g4419.t1"/>
    <property type="gene ID" value="L893_g4419"/>
</dbReference>